<name>A0ABQ5R606_9ACTN</name>
<comment type="caution">
    <text evidence="1">The sequence shown here is derived from an EMBL/GenBank/DDBJ whole genome shotgun (WGS) entry which is preliminary data.</text>
</comment>
<dbReference type="NCBIfam" id="NF038083">
    <property type="entry name" value="CU044_5270_fam"/>
    <property type="match status" value="1"/>
</dbReference>
<gene>
    <name evidence="1" type="ORF">Pa4123_74690</name>
</gene>
<dbReference type="EMBL" id="BSDI01000056">
    <property type="protein sequence ID" value="GLI02191.1"/>
    <property type="molecule type" value="Genomic_DNA"/>
</dbReference>
<reference evidence="1" key="1">
    <citation type="submission" date="2022-12" db="EMBL/GenBank/DDBJ databases">
        <title>New Phytohabitans aurantiacus sp. RD004123 nov., an actinomycete isolated from soil.</title>
        <authorList>
            <person name="Triningsih D.W."/>
            <person name="Harunari E."/>
            <person name="Igarashi Y."/>
        </authorList>
    </citation>
    <scope>NUCLEOTIDE SEQUENCE</scope>
    <source>
        <strain evidence="1">RD004123</strain>
    </source>
</reference>
<protein>
    <recommendedName>
        <fullName evidence="3">Tat pathway signal sequence domain protein</fullName>
    </recommendedName>
</protein>
<evidence type="ECO:0000313" key="1">
    <source>
        <dbReference type="EMBL" id="GLI02191.1"/>
    </source>
</evidence>
<dbReference type="InterPro" id="IPR047789">
    <property type="entry name" value="CU044_5270-like"/>
</dbReference>
<dbReference type="RefSeq" id="WP_281903687.1">
    <property type="nucleotide sequence ID" value="NZ_BSDI01000056.1"/>
</dbReference>
<evidence type="ECO:0008006" key="3">
    <source>
        <dbReference type="Google" id="ProtNLM"/>
    </source>
</evidence>
<evidence type="ECO:0000313" key="2">
    <source>
        <dbReference type="Proteomes" id="UP001144280"/>
    </source>
</evidence>
<keyword evidence="2" id="KW-1185">Reference proteome</keyword>
<proteinExistence type="predicted"/>
<sequence>MTPNPTLPDELRLVEEFGETLKPTGAHPPADLRHRVMHAVRHDRSRGGLLPRTASWPAGARLAWRIGAPATVAATIAAGLIAGNVANVAGNAPAPPTAETSTPAPTGTPAPAGASGVLLLAAQHAEATPLAAARDNQFVYVESVEVRSKTGKDGKTRVEGPVRVRTWLSVDGTRDGLVTEDTGARTKLSGCRNGLRAETIDRPDTTPKVPCVPEPAYQHTDVPTDPDGLLTYLYDPADNHDHYVWILEPGSRKGRYVKISEDQRAFMRLAGLLWQNHSPAVQAAAFRAAARIPGVELRPAVTDAAGRAGVAVTRTEIGVREELVFAPGTYAFLGHNSIAAEYRVTGPEHTGQPPGAVDSVRIQDLGSMKPGTILQKWSILRTGIVDRAGQRP</sequence>
<dbReference type="Proteomes" id="UP001144280">
    <property type="component" value="Unassembled WGS sequence"/>
</dbReference>
<accession>A0ABQ5R606</accession>
<organism evidence="1 2">
    <name type="scientific">Phytohabitans aurantiacus</name>
    <dbReference type="NCBI Taxonomy" id="3016789"/>
    <lineage>
        <taxon>Bacteria</taxon>
        <taxon>Bacillati</taxon>
        <taxon>Actinomycetota</taxon>
        <taxon>Actinomycetes</taxon>
        <taxon>Micromonosporales</taxon>
        <taxon>Micromonosporaceae</taxon>
    </lineage>
</organism>